<dbReference type="CDD" id="cd01310">
    <property type="entry name" value="TatD_DNAse"/>
    <property type="match status" value="1"/>
</dbReference>
<sequence length="248" mass="27607">MHALVDFHCHLDLYPDFENLVSQKEQAQVYTLAVTTTPRAWERNRDLTSGNEYVKAALGLHPQLVGQFEHELALWKRYLSETRFVGEVGLDAGPGYFKTLPAQIRVFKQMAAACAEAGGKVLTVHSVRAAKEVLDVLSDTGVFERNQVVLHWFTGSLAEARRAVSLGCYFSINEQMLLNDRGHTLLGLIPRSKLLTETDGPFTRAGNVPRQPGDVQSCLRRIGDSVRKPVEMIQEQVAKNASLLFAES</sequence>
<dbReference type="Gene3D" id="3.20.20.140">
    <property type="entry name" value="Metal-dependent hydrolases"/>
    <property type="match status" value="1"/>
</dbReference>
<dbReference type="InterPro" id="IPR001130">
    <property type="entry name" value="TatD-like"/>
</dbReference>
<protein>
    <submittedName>
        <fullName evidence="1">TatD family hydrolase</fullName>
    </submittedName>
</protein>
<dbReference type="NCBIfam" id="NF041926">
    <property type="entry name" value="QatD"/>
    <property type="match status" value="1"/>
</dbReference>
<keyword evidence="1" id="KW-0378">Hydrolase</keyword>
<accession>A0ABP8H5Y2</accession>
<keyword evidence="2" id="KW-1185">Reference proteome</keyword>
<dbReference type="PANTHER" id="PTHR46124:SF2">
    <property type="entry name" value="D-AMINOACYL-TRNA DEACYLASE"/>
    <property type="match status" value="1"/>
</dbReference>
<dbReference type="GO" id="GO:0016787">
    <property type="term" value="F:hydrolase activity"/>
    <property type="evidence" value="ECO:0007669"/>
    <property type="project" value="UniProtKB-KW"/>
</dbReference>
<dbReference type="Pfam" id="PF01026">
    <property type="entry name" value="TatD_DNase"/>
    <property type="match status" value="1"/>
</dbReference>
<dbReference type="PIRSF" id="PIRSF005902">
    <property type="entry name" value="DNase_TatD"/>
    <property type="match status" value="1"/>
</dbReference>
<reference evidence="2" key="1">
    <citation type="journal article" date="2019" name="Int. J. Syst. Evol. Microbiol.">
        <title>The Global Catalogue of Microorganisms (GCM) 10K type strain sequencing project: providing services to taxonomists for standard genome sequencing and annotation.</title>
        <authorList>
            <consortium name="The Broad Institute Genomics Platform"/>
            <consortium name="The Broad Institute Genome Sequencing Center for Infectious Disease"/>
            <person name="Wu L."/>
            <person name="Ma J."/>
        </authorList>
    </citation>
    <scope>NUCLEOTIDE SEQUENCE [LARGE SCALE GENOMIC DNA]</scope>
    <source>
        <strain evidence="2">JCM 17919</strain>
    </source>
</reference>
<dbReference type="Proteomes" id="UP001501725">
    <property type="component" value="Unassembled WGS sequence"/>
</dbReference>
<organism evidence="1 2">
    <name type="scientific">Flaviaesturariibacter amylovorans</name>
    <dbReference type="NCBI Taxonomy" id="1084520"/>
    <lineage>
        <taxon>Bacteria</taxon>
        <taxon>Pseudomonadati</taxon>
        <taxon>Bacteroidota</taxon>
        <taxon>Chitinophagia</taxon>
        <taxon>Chitinophagales</taxon>
        <taxon>Chitinophagaceae</taxon>
        <taxon>Flaviaestuariibacter</taxon>
    </lineage>
</organism>
<evidence type="ECO:0000313" key="1">
    <source>
        <dbReference type="EMBL" id="GAA4334871.1"/>
    </source>
</evidence>
<name>A0ABP8H5Y2_9BACT</name>
<gene>
    <name evidence="1" type="ORF">GCM10023184_29270</name>
</gene>
<dbReference type="RefSeq" id="WP_345256499.1">
    <property type="nucleotide sequence ID" value="NZ_BAABGY010000008.1"/>
</dbReference>
<dbReference type="EMBL" id="BAABGY010000008">
    <property type="protein sequence ID" value="GAA4334871.1"/>
    <property type="molecule type" value="Genomic_DNA"/>
</dbReference>
<comment type="caution">
    <text evidence="1">The sequence shown here is derived from an EMBL/GenBank/DDBJ whole genome shotgun (WGS) entry which is preliminary data.</text>
</comment>
<proteinExistence type="predicted"/>
<dbReference type="InterPro" id="IPR032466">
    <property type="entry name" value="Metal_Hydrolase"/>
</dbReference>
<evidence type="ECO:0000313" key="2">
    <source>
        <dbReference type="Proteomes" id="UP001501725"/>
    </source>
</evidence>
<dbReference type="PANTHER" id="PTHR46124">
    <property type="entry name" value="D-AMINOACYL-TRNA DEACYLASE"/>
    <property type="match status" value="1"/>
</dbReference>
<dbReference type="InterPro" id="IPR049677">
    <property type="entry name" value="QatD"/>
</dbReference>
<dbReference type="SUPFAM" id="SSF51556">
    <property type="entry name" value="Metallo-dependent hydrolases"/>
    <property type="match status" value="1"/>
</dbReference>